<keyword evidence="1" id="KW-0812">Transmembrane</keyword>
<name>A0ABQ2KDT6_9MICO</name>
<dbReference type="RefSeq" id="WP_188715686.1">
    <property type="nucleotide sequence ID" value="NZ_BAABBD010000001.1"/>
</dbReference>
<reference evidence="3" key="1">
    <citation type="journal article" date="2019" name="Int. J. Syst. Evol. Microbiol.">
        <title>The Global Catalogue of Microorganisms (GCM) 10K type strain sequencing project: providing services to taxonomists for standard genome sequencing and annotation.</title>
        <authorList>
            <consortium name="The Broad Institute Genomics Platform"/>
            <consortium name="The Broad Institute Genome Sequencing Center for Infectious Disease"/>
            <person name="Wu L."/>
            <person name="Ma J."/>
        </authorList>
    </citation>
    <scope>NUCLEOTIDE SEQUENCE [LARGE SCALE GENOMIC DNA]</scope>
    <source>
        <strain evidence="3">CGMCC 1.6960</strain>
    </source>
</reference>
<feature type="transmembrane region" description="Helical" evidence="1">
    <location>
        <begin position="75"/>
        <end position="96"/>
    </location>
</feature>
<keyword evidence="3" id="KW-1185">Reference proteome</keyword>
<keyword evidence="1" id="KW-0472">Membrane</keyword>
<evidence type="ECO:0000313" key="3">
    <source>
        <dbReference type="Proteomes" id="UP000626982"/>
    </source>
</evidence>
<comment type="caution">
    <text evidence="2">The sequence shown here is derived from an EMBL/GenBank/DDBJ whole genome shotgun (WGS) entry which is preliminary data.</text>
</comment>
<feature type="transmembrane region" description="Helical" evidence="1">
    <location>
        <begin position="139"/>
        <end position="157"/>
    </location>
</feature>
<evidence type="ECO:0000256" key="1">
    <source>
        <dbReference type="SAM" id="Phobius"/>
    </source>
</evidence>
<dbReference type="EMBL" id="BMLM01000001">
    <property type="protein sequence ID" value="GGN78737.1"/>
    <property type="molecule type" value="Genomic_DNA"/>
</dbReference>
<evidence type="ECO:0000313" key="2">
    <source>
        <dbReference type="EMBL" id="GGN78737.1"/>
    </source>
</evidence>
<dbReference type="Proteomes" id="UP000626982">
    <property type="component" value="Unassembled WGS sequence"/>
</dbReference>
<keyword evidence="1" id="KW-1133">Transmembrane helix</keyword>
<protein>
    <submittedName>
        <fullName evidence="2">Uncharacterized protein</fullName>
    </submittedName>
</protein>
<accession>A0ABQ2KDT6</accession>
<feature type="transmembrane region" description="Helical" evidence="1">
    <location>
        <begin position="169"/>
        <end position="190"/>
    </location>
</feature>
<proteinExistence type="predicted"/>
<feature type="transmembrane region" description="Helical" evidence="1">
    <location>
        <begin position="108"/>
        <end position="127"/>
    </location>
</feature>
<gene>
    <name evidence="2" type="ORF">GCM10010968_04850</name>
</gene>
<sequence>MSRVLRLSGDDATVARIAEAAIEALRPLDPERAAALRQLHQGRRQAVAALSAVQHVRVGDGSAPSPSERRAAEGWMWLAAIAVLAAVAGSAGMLPPRHPQDPTLVMQVSPPAMAIGAALMVALAAWVPAAARRISGAPAIGILVALLVGVALVLNASREPALLDAGGEAGVLVWTIAAVATLVASVVVAARTRADRPAPTLADRSRVAWRDAGADLRRDAERLARRGPHVDGTAWLTGLPDGIDADVLAQAAAIGPWRWLVWSAYDGEIAVPALARA</sequence>
<organism evidence="2 3">
    <name type="scientific">Agrococcus terreus</name>
    <dbReference type="NCBI Taxonomy" id="574649"/>
    <lineage>
        <taxon>Bacteria</taxon>
        <taxon>Bacillati</taxon>
        <taxon>Actinomycetota</taxon>
        <taxon>Actinomycetes</taxon>
        <taxon>Micrococcales</taxon>
        <taxon>Microbacteriaceae</taxon>
        <taxon>Agrococcus</taxon>
    </lineage>
</organism>